<dbReference type="Proteomes" id="UP001283361">
    <property type="component" value="Unassembled WGS sequence"/>
</dbReference>
<organism evidence="1 2">
    <name type="scientific">Elysia crispata</name>
    <name type="common">lettuce slug</name>
    <dbReference type="NCBI Taxonomy" id="231223"/>
    <lineage>
        <taxon>Eukaryota</taxon>
        <taxon>Metazoa</taxon>
        <taxon>Spiralia</taxon>
        <taxon>Lophotrochozoa</taxon>
        <taxon>Mollusca</taxon>
        <taxon>Gastropoda</taxon>
        <taxon>Heterobranchia</taxon>
        <taxon>Euthyneura</taxon>
        <taxon>Panpulmonata</taxon>
        <taxon>Sacoglossa</taxon>
        <taxon>Placobranchoidea</taxon>
        <taxon>Plakobranchidae</taxon>
        <taxon>Elysia</taxon>
    </lineage>
</organism>
<keyword evidence="2" id="KW-1185">Reference proteome</keyword>
<proteinExistence type="predicted"/>
<dbReference type="AlphaFoldDB" id="A0AAE0Z5F3"/>
<reference evidence="1" key="1">
    <citation type="journal article" date="2023" name="G3 (Bethesda)">
        <title>A reference genome for the long-term kleptoplast-retaining sea slug Elysia crispata morphotype clarki.</title>
        <authorList>
            <person name="Eastman K.E."/>
            <person name="Pendleton A.L."/>
            <person name="Shaikh M.A."/>
            <person name="Suttiyut T."/>
            <person name="Ogas R."/>
            <person name="Tomko P."/>
            <person name="Gavelis G."/>
            <person name="Widhalm J.R."/>
            <person name="Wisecaver J.H."/>
        </authorList>
    </citation>
    <scope>NUCLEOTIDE SEQUENCE</scope>
    <source>
        <strain evidence="1">ECLA1</strain>
    </source>
</reference>
<name>A0AAE0Z5F3_9GAST</name>
<dbReference type="EMBL" id="JAWDGP010004610">
    <property type="protein sequence ID" value="KAK3763055.1"/>
    <property type="molecule type" value="Genomic_DNA"/>
</dbReference>
<evidence type="ECO:0000313" key="1">
    <source>
        <dbReference type="EMBL" id="KAK3763055.1"/>
    </source>
</evidence>
<gene>
    <name evidence="1" type="ORF">RRG08_014843</name>
</gene>
<evidence type="ECO:0000313" key="2">
    <source>
        <dbReference type="Proteomes" id="UP001283361"/>
    </source>
</evidence>
<sequence length="127" mass="13949">MRTYSHVRVSVRADAPMPPSRGHLRLSRVTGQLSSASAASCRLPLLNVSWSQESVTVALADLAKSAYELAALFFVIYEFALSFPADCAGQLFKVILGFRVSGRSCWRDGPLLTVRQGEEQTTFPKEV</sequence>
<accession>A0AAE0Z5F3</accession>
<protein>
    <submittedName>
        <fullName evidence="1">Uncharacterized protein</fullName>
    </submittedName>
</protein>
<comment type="caution">
    <text evidence="1">The sequence shown here is derived from an EMBL/GenBank/DDBJ whole genome shotgun (WGS) entry which is preliminary data.</text>
</comment>